<gene>
    <name evidence="4" type="ORF">GCM10009547_27530</name>
</gene>
<name>A0ABN1GXS4_9ACTN</name>
<protein>
    <submittedName>
        <fullName evidence="4">Uncharacterized protein</fullName>
    </submittedName>
</protein>
<feature type="signal peptide" evidence="3">
    <location>
        <begin position="1"/>
        <end position="23"/>
    </location>
</feature>
<reference evidence="4 5" key="1">
    <citation type="journal article" date="2019" name="Int. J. Syst. Evol. Microbiol.">
        <title>The Global Catalogue of Microorganisms (GCM) 10K type strain sequencing project: providing services to taxonomists for standard genome sequencing and annotation.</title>
        <authorList>
            <consortium name="The Broad Institute Genomics Platform"/>
            <consortium name="The Broad Institute Genome Sequencing Center for Infectious Disease"/>
            <person name="Wu L."/>
            <person name="Ma J."/>
        </authorList>
    </citation>
    <scope>NUCLEOTIDE SEQUENCE [LARGE SCALE GENOMIC DNA]</scope>
    <source>
        <strain evidence="4 5">JCM 10671</strain>
    </source>
</reference>
<evidence type="ECO:0000256" key="3">
    <source>
        <dbReference type="SAM" id="SignalP"/>
    </source>
</evidence>
<accession>A0ABN1GXS4</accession>
<feature type="region of interest" description="Disordered" evidence="1">
    <location>
        <begin position="202"/>
        <end position="248"/>
    </location>
</feature>
<sequence length="319" mass="31537">MRRQIAAALLACGLAGVALPAAAVPTGQGTGNPTLSASPSTGLAASGKTTIQVRGIDYLVPPSAEGVPVEGGIYVFFGWVDTAKKWGPSGRNINNTDGNFGTTYLYPGAGGSADSRDNGNGTVFVSFSASGESGDATGFHMDRNGNWSVPIEVPGAVFTTELPGGAGTKTTDCRQVTCGVFTFGAHGKASATNEKFTPLSFAGGSTGGSTGGVTATPKPSSTPNITTTVAPTPPSATPKATTSGYDANGAPTRLPQTGIAEDSPVTVAPAPLDGSTVAVGVSAASDSGGGGLAMFGVAALVALVVALTASLFWRYGVRD</sequence>
<keyword evidence="2" id="KW-0472">Membrane</keyword>
<dbReference type="SUPFAM" id="SSF49319">
    <property type="entry name" value="Actinoxanthin-like"/>
    <property type="match status" value="1"/>
</dbReference>
<evidence type="ECO:0000256" key="2">
    <source>
        <dbReference type="SAM" id="Phobius"/>
    </source>
</evidence>
<keyword evidence="5" id="KW-1185">Reference proteome</keyword>
<evidence type="ECO:0000256" key="1">
    <source>
        <dbReference type="SAM" id="MobiDB-lite"/>
    </source>
</evidence>
<keyword evidence="3" id="KW-0732">Signal</keyword>
<comment type="caution">
    <text evidence="4">The sequence shown here is derived from an EMBL/GenBank/DDBJ whole genome shotgun (WGS) entry which is preliminary data.</text>
</comment>
<keyword evidence="2" id="KW-1133">Transmembrane helix</keyword>
<evidence type="ECO:0000313" key="4">
    <source>
        <dbReference type="EMBL" id="GAA0623009.1"/>
    </source>
</evidence>
<dbReference type="InterPro" id="IPR027273">
    <property type="entry name" value="Neocarzinostatin-like"/>
</dbReference>
<organism evidence="4 5">
    <name type="scientific">Sporichthya brevicatena</name>
    <dbReference type="NCBI Taxonomy" id="171442"/>
    <lineage>
        <taxon>Bacteria</taxon>
        <taxon>Bacillati</taxon>
        <taxon>Actinomycetota</taxon>
        <taxon>Actinomycetes</taxon>
        <taxon>Sporichthyales</taxon>
        <taxon>Sporichthyaceae</taxon>
        <taxon>Sporichthya</taxon>
    </lineage>
</organism>
<dbReference type="EMBL" id="BAAAHE010000021">
    <property type="protein sequence ID" value="GAA0623009.1"/>
    <property type="molecule type" value="Genomic_DNA"/>
</dbReference>
<dbReference type="Gene3D" id="2.60.40.230">
    <property type="entry name" value="Neocarzinostatin-like"/>
    <property type="match status" value="1"/>
</dbReference>
<dbReference type="Proteomes" id="UP001500957">
    <property type="component" value="Unassembled WGS sequence"/>
</dbReference>
<feature type="chain" id="PRO_5046097461" evidence="3">
    <location>
        <begin position="24"/>
        <end position="319"/>
    </location>
</feature>
<proteinExistence type="predicted"/>
<keyword evidence="2" id="KW-0812">Transmembrane</keyword>
<feature type="transmembrane region" description="Helical" evidence="2">
    <location>
        <begin position="292"/>
        <end position="313"/>
    </location>
</feature>
<evidence type="ECO:0000313" key="5">
    <source>
        <dbReference type="Proteomes" id="UP001500957"/>
    </source>
</evidence>
<dbReference type="RefSeq" id="WP_344605649.1">
    <property type="nucleotide sequence ID" value="NZ_BAAAHE010000021.1"/>
</dbReference>